<comment type="pathway">
    <text evidence="5">Nucleotide-sugar biosynthesis; GDP-L-fucose biosynthesis via de novo pathway; GDP-L-fucose from GDP-alpha-D-mannose: step 2/2.</text>
</comment>
<dbReference type="InterPro" id="IPR036291">
    <property type="entry name" value="NAD(P)-bd_dom_sf"/>
</dbReference>
<evidence type="ECO:0000313" key="8">
    <source>
        <dbReference type="Proteomes" id="UP001548590"/>
    </source>
</evidence>
<organism evidence="7 8">
    <name type="scientific">Uliginosibacterium paludis</name>
    <dbReference type="NCBI Taxonomy" id="1615952"/>
    <lineage>
        <taxon>Bacteria</taxon>
        <taxon>Pseudomonadati</taxon>
        <taxon>Pseudomonadota</taxon>
        <taxon>Betaproteobacteria</taxon>
        <taxon>Rhodocyclales</taxon>
        <taxon>Zoogloeaceae</taxon>
        <taxon>Uliginosibacterium</taxon>
    </lineage>
</organism>
<name>A0ABV2CUW1_9RHOO</name>
<gene>
    <name evidence="5" type="primary">fcl</name>
    <name evidence="7" type="ORF">ABVT11_17895</name>
</gene>
<feature type="binding site" evidence="5">
    <location>
        <position position="160"/>
    </location>
    <ligand>
        <name>NADP(+)</name>
        <dbReference type="ChEBI" id="CHEBI:58349"/>
    </ligand>
</feature>
<protein>
    <recommendedName>
        <fullName evidence="5">GDP-L-fucose synthase</fullName>
        <ecNumber evidence="5">1.1.1.271</ecNumber>
    </recommendedName>
    <alternativeName>
        <fullName evidence="5">GDP-4-keto-6-deoxy-D-mannose-3,5-epimerase-4-reductase</fullName>
    </alternativeName>
</protein>
<dbReference type="RefSeq" id="WP_345928120.1">
    <property type="nucleotide sequence ID" value="NZ_JBEWLZ010000014.1"/>
</dbReference>
<dbReference type="CDD" id="cd05239">
    <property type="entry name" value="GDP_FS_SDR_e"/>
    <property type="match status" value="1"/>
</dbReference>
<dbReference type="Proteomes" id="UP001548590">
    <property type="component" value="Unassembled WGS sequence"/>
</dbReference>
<comment type="caution">
    <text evidence="7">The sequence shown here is derived from an EMBL/GenBank/DDBJ whole genome shotgun (WGS) entry which is preliminary data.</text>
</comment>
<feature type="binding site" evidence="5">
    <location>
        <position position="263"/>
    </location>
    <ligand>
        <name>substrate</name>
    </ligand>
</feature>
<evidence type="ECO:0000259" key="6">
    <source>
        <dbReference type="Pfam" id="PF01370"/>
    </source>
</evidence>
<dbReference type="PANTHER" id="PTHR43238:SF1">
    <property type="entry name" value="GDP-L-FUCOSE SYNTHASE"/>
    <property type="match status" value="1"/>
</dbReference>
<feature type="binding site" evidence="5">
    <location>
        <begin position="28"/>
        <end position="34"/>
    </location>
    <ligand>
        <name>NADP(+)</name>
        <dbReference type="ChEBI" id="CHEBI:58349"/>
    </ligand>
</feature>
<feature type="active site" description="Proton donor/acceptor" evidence="5">
    <location>
        <position position="156"/>
    </location>
</feature>
<keyword evidence="5" id="KW-0511">Multifunctional enzyme</keyword>
<reference evidence="7 8" key="1">
    <citation type="submission" date="2024-07" db="EMBL/GenBank/DDBJ databases">
        <title>Uliginosibacterium paludis KCTC:42655.</title>
        <authorList>
            <person name="Kim M.K."/>
        </authorList>
    </citation>
    <scope>NUCLEOTIDE SEQUENCE [LARGE SCALE GENOMIC DNA]</scope>
    <source>
        <strain evidence="7 8">KCTC 42655</strain>
    </source>
</reference>
<dbReference type="InterPro" id="IPR001509">
    <property type="entry name" value="Epimerase_deHydtase"/>
</dbReference>
<comment type="catalytic activity">
    <reaction evidence="5">
        <text>GDP-beta-L-fucose + NADP(+) = GDP-4-dehydro-alpha-D-rhamnose + NADPH + H(+)</text>
        <dbReference type="Rhea" id="RHEA:18885"/>
        <dbReference type="ChEBI" id="CHEBI:15378"/>
        <dbReference type="ChEBI" id="CHEBI:57273"/>
        <dbReference type="ChEBI" id="CHEBI:57783"/>
        <dbReference type="ChEBI" id="CHEBI:57964"/>
        <dbReference type="ChEBI" id="CHEBI:58349"/>
        <dbReference type="EC" id="1.1.1.271"/>
    </reaction>
</comment>
<feature type="domain" description="NAD-dependent epimerase/dehydratase" evidence="6">
    <location>
        <begin position="259"/>
        <end position="290"/>
    </location>
</feature>
<dbReference type="HAMAP" id="MF_00956">
    <property type="entry name" value="GDP_fucose_synth"/>
    <property type="match status" value="1"/>
</dbReference>
<proteinExistence type="inferred from homology"/>
<keyword evidence="2 5" id="KW-0521">NADP</keyword>
<keyword evidence="8" id="KW-1185">Reference proteome</keyword>
<dbReference type="InterPro" id="IPR028614">
    <property type="entry name" value="GDP_fucose/colitose_synth"/>
</dbReference>
<feature type="binding site" evidence="5">
    <location>
        <position position="339"/>
    </location>
    <ligand>
        <name>substrate</name>
    </ligand>
</feature>
<feature type="binding site" evidence="5">
    <location>
        <begin position="125"/>
        <end position="128"/>
    </location>
    <ligand>
        <name>NADP(+)</name>
        <dbReference type="ChEBI" id="CHEBI:58349"/>
    </ligand>
</feature>
<evidence type="ECO:0000256" key="4">
    <source>
        <dbReference type="ARBA" id="ARBA00023235"/>
    </source>
</evidence>
<feature type="binding site" evidence="5">
    <location>
        <position position="270"/>
    </location>
    <ligand>
        <name>substrate</name>
    </ligand>
</feature>
<feature type="site" description="Important for catalytic activity" evidence="5">
    <location>
        <position position="129"/>
    </location>
</feature>
<dbReference type="SUPFAM" id="SSF51735">
    <property type="entry name" value="NAD(P)-binding Rossmann-fold domains"/>
    <property type="match status" value="1"/>
</dbReference>
<feature type="binding site" evidence="5">
    <location>
        <position position="207"/>
    </location>
    <ligand>
        <name>substrate</name>
    </ligand>
</feature>
<sequence length="394" mass="43529">MNTPHTQHSALSAQRSAGAAHPRIFVAGHNGMVGSAIVRQLVAQGVPRENIITKSHKQLDLTDQSAVRHLLQFEEIDQIYLAAAKVGGIHANNTYPAEFIYSNLMIETSVIQEAFRAGIQKLLFLGSSCIYPKHAPQPMTEEALLTGQLEPTNEPYAIAKIAGIKICESYNRQYGTDYRSVMPTNLYGPGDNYHLANSHVLPAMIRKFHLARMAMEGDLAGIIANERQYGEIPADILAMLGLLRDEERGGLAVLRRPDSVQLWGTGTPYREFLYVDDMAAASVYVMNLDKATYDQHTSPMLSHINVGYGSDFTIREMAEKVAAVVGYQGRIEFDATKPDGTPRKLMSSERLNKLGWQAQINLETGLRLAYESYLGSEARESIERPARAPALQPA</sequence>
<keyword evidence="4 5" id="KW-0413">Isomerase</keyword>
<comment type="similarity">
    <text evidence="1 5">Belongs to the NAD(P)-dependent epimerase/dehydratase family. Fucose synthase subfamily.</text>
</comment>
<dbReference type="EMBL" id="JBEWLZ010000014">
    <property type="protein sequence ID" value="MET1491716.1"/>
    <property type="molecule type" value="Genomic_DNA"/>
</dbReference>
<dbReference type="PANTHER" id="PTHR43238">
    <property type="entry name" value="GDP-L-FUCOSE SYNTHASE"/>
    <property type="match status" value="1"/>
</dbReference>
<evidence type="ECO:0000256" key="1">
    <source>
        <dbReference type="ARBA" id="ARBA00005959"/>
    </source>
</evidence>
<dbReference type="EC" id="1.1.1.271" evidence="5"/>
<evidence type="ECO:0000256" key="2">
    <source>
        <dbReference type="ARBA" id="ARBA00022857"/>
    </source>
</evidence>
<keyword evidence="3 5" id="KW-0560">Oxidoreductase</keyword>
<comment type="function">
    <text evidence="5">Catalyzes the two-step NADP-dependent conversion of GDP-4-dehydro-6-deoxy-D-mannose to GDP-fucose, involving an epimerase and a reductase reaction.</text>
</comment>
<feature type="site" description="Important for catalytic activity" evidence="5">
    <location>
        <position position="127"/>
    </location>
</feature>
<dbReference type="Gene3D" id="3.90.25.10">
    <property type="entry name" value="UDP-galactose 4-epimerase, domain 1"/>
    <property type="match status" value="2"/>
</dbReference>
<feature type="binding site" evidence="5">
    <location>
        <position position="199"/>
    </location>
    <ligand>
        <name>NADP(+)</name>
        <dbReference type="ChEBI" id="CHEBI:58349"/>
    </ligand>
</feature>
<feature type="domain" description="NAD-dependent epimerase/dehydratase" evidence="6">
    <location>
        <begin position="24"/>
        <end position="218"/>
    </location>
</feature>
<dbReference type="Gene3D" id="3.40.50.720">
    <property type="entry name" value="NAD(P)-binding Rossmann-like Domain"/>
    <property type="match status" value="2"/>
</dbReference>
<accession>A0ABV2CUW1</accession>
<feature type="binding site" evidence="5">
    <location>
        <begin position="183"/>
        <end position="186"/>
    </location>
    <ligand>
        <name>NADP(+)</name>
        <dbReference type="ChEBI" id="CHEBI:58349"/>
    </ligand>
</feature>
<evidence type="ECO:0000313" key="7">
    <source>
        <dbReference type="EMBL" id="MET1491716.1"/>
    </source>
</evidence>
<dbReference type="Pfam" id="PF01370">
    <property type="entry name" value="Epimerase"/>
    <property type="match status" value="2"/>
</dbReference>
<evidence type="ECO:0000256" key="5">
    <source>
        <dbReference type="HAMAP-Rule" id="MF_00956"/>
    </source>
</evidence>
<evidence type="ECO:0000256" key="3">
    <source>
        <dbReference type="ARBA" id="ARBA00023002"/>
    </source>
</evidence>